<dbReference type="AlphaFoldDB" id="K0S9M4"/>
<feature type="non-terminal residue" evidence="2">
    <location>
        <position position="154"/>
    </location>
</feature>
<keyword evidence="3" id="KW-1185">Reference proteome</keyword>
<sequence>MAAGQVKRVRRVLEAYRACLVRADGSSAVRVFCCHVEQRTSSVGRPPRRRGAEPEVDEAAPSLAGGGPIENGRPGRLLQAADKSSGVTSGFRVKSAWAAAPRSYRGGRGMSWPGTLKAGVTTAAETLPAAAAAGCTGCCAGLAEQGCLLRAVDF</sequence>
<evidence type="ECO:0000313" key="2">
    <source>
        <dbReference type="EMBL" id="EJK61990.1"/>
    </source>
</evidence>
<reference evidence="2 3" key="1">
    <citation type="journal article" date="2012" name="Genome Biol.">
        <title>Genome and low-iron response of an oceanic diatom adapted to chronic iron limitation.</title>
        <authorList>
            <person name="Lommer M."/>
            <person name="Specht M."/>
            <person name="Roy A.S."/>
            <person name="Kraemer L."/>
            <person name="Andreson R."/>
            <person name="Gutowska M.A."/>
            <person name="Wolf J."/>
            <person name="Bergner S.V."/>
            <person name="Schilhabel M.B."/>
            <person name="Klostermeier U.C."/>
            <person name="Beiko R.G."/>
            <person name="Rosenstiel P."/>
            <person name="Hippler M."/>
            <person name="Laroche J."/>
        </authorList>
    </citation>
    <scope>NUCLEOTIDE SEQUENCE [LARGE SCALE GENOMIC DNA]</scope>
    <source>
        <strain evidence="2 3">CCMP1005</strain>
    </source>
</reference>
<dbReference type="Proteomes" id="UP000266841">
    <property type="component" value="Unassembled WGS sequence"/>
</dbReference>
<accession>K0S9M4</accession>
<evidence type="ECO:0000313" key="3">
    <source>
        <dbReference type="Proteomes" id="UP000266841"/>
    </source>
</evidence>
<organism evidence="2 3">
    <name type="scientific">Thalassiosira oceanica</name>
    <name type="common">Marine diatom</name>
    <dbReference type="NCBI Taxonomy" id="159749"/>
    <lineage>
        <taxon>Eukaryota</taxon>
        <taxon>Sar</taxon>
        <taxon>Stramenopiles</taxon>
        <taxon>Ochrophyta</taxon>
        <taxon>Bacillariophyta</taxon>
        <taxon>Coscinodiscophyceae</taxon>
        <taxon>Thalassiosirophycidae</taxon>
        <taxon>Thalassiosirales</taxon>
        <taxon>Thalassiosiraceae</taxon>
        <taxon>Thalassiosira</taxon>
    </lineage>
</organism>
<feature type="region of interest" description="Disordered" evidence="1">
    <location>
        <begin position="40"/>
        <end position="74"/>
    </location>
</feature>
<gene>
    <name evidence="2" type="ORF">THAOC_17419</name>
</gene>
<comment type="caution">
    <text evidence="2">The sequence shown here is derived from an EMBL/GenBank/DDBJ whole genome shotgun (WGS) entry which is preliminary data.</text>
</comment>
<dbReference type="EMBL" id="AGNL01019218">
    <property type="protein sequence ID" value="EJK61990.1"/>
    <property type="molecule type" value="Genomic_DNA"/>
</dbReference>
<proteinExistence type="predicted"/>
<name>K0S9M4_THAOC</name>
<protein>
    <submittedName>
        <fullName evidence="2">Uncharacterized protein</fullName>
    </submittedName>
</protein>
<evidence type="ECO:0000256" key="1">
    <source>
        <dbReference type="SAM" id="MobiDB-lite"/>
    </source>
</evidence>